<evidence type="ECO:0000256" key="1">
    <source>
        <dbReference type="ARBA" id="ARBA00004651"/>
    </source>
</evidence>
<feature type="transmembrane region" description="Helical" evidence="9">
    <location>
        <begin position="176"/>
        <end position="198"/>
    </location>
</feature>
<evidence type="ECO:0000256" key="9">
    <source>
        <dbReference type="RuleBase" id="RU363032"/>
    </source>
</evidence>
<evidence type="ECO:0000256" key="6">
    <source>
        <dbReference type="ARBA" id="ARBA00022692"/>
    </source>
</evidence>
<feature type="domain" description="ABC transmembrane type-1" evidence="11">
    <location>
        <begin position="85"/>
        <end position="314"/>
    </location>
</feature>
<dbReference type="EMBL" id="QWKX01000003">
    <property type="protein sequence ID" value="RIH79765.1"/>
    <property type="molecule type" value="Genomic_DNA"/>
</dbReference>
<evidence type="ECO:0000256" key="5">
    <source>
        <dbReference type="ARBA" id="ARBA00022592"/>
    </source>
</evidence>
<comment type="function">
    <text evidence="10">Part of the binding-protein-dependent transport system for phosphate; probably responsible for the translocation of the substrate across the membrane.</text>
</comment>
<comment type="caution">
    <text evidence="10">Lacks conserved residue(s) required for the propagation of feature annotation.</text>
</comment>
<comment type="similarity">
    <text evidence="2 10">Belongs to the binding-protein-dependent transport system permease family. CysTW subfamily.</text>
</comment>
<dbReference type="RefSeq" id="WP_036196924.1">
    <property type="nucleotide sequence ID" value="NZ_JBHSXZ010000003.1"/>
</dbReference>
<dbReference type="SUPFAM" id="SSF161098">
    <property type="entry name" value="MetI-like"/>
    <property type="match status" value="1"/>
</dbReference>
<evidence type="ECO:0000256" key="3">
    <source>
        <dbReference type="ARBA" id="ARBA00022448"/>
    </source>
</evidence>
<evidence type="ECO:0000259" key="11">
    <source>
        <dbReference type="PROSITE" id="PS50928"/>
    </source>
</evidence>
<evidence type="ECO:0000313" key="13">
    <source>
        <dbReference type="Proteomes" id="UP000266089"/>
    </source>
</evidence>
<dbReference type="AlphaFoldDB" id="A0A399E5L4"/>
<keyword evidence="4 10" id="KW-1003">Cell membrane</keyword>
<dbReference type="GO" id="GO:0006817">
    <property type="term" value="P:phosphate ion transport"/>
    <property type="evidence" value="ECO:0007669"/>
    <property type="project" value="UniProtKB-KW"/>
</dbReference>
<feature type="transmembrane region" description="Helical" evidence="9">
    <location>
        <begin position="121"/>
        <end position="149"/>
    </location>
</feature>
<dbReference type="GO" id="GO:0005315">
    <property type="term" value="F:phosphate transmembrane transporter activity"/>
    <property type="evidence" value="ECO:0007669"/>
    <property type="project" value="InterPro"/>
</dbReference>
<feature type="transmembrane region" description="Helical" evidence="9">
    <location>
        <begin position="293"/>
        <end position="318"/>
    </location>
</feature>
<accession>A0A399E5L4</accession>
<dbReference type="Pfam" id="PF00528">
    <property type="entry name" value="BPD_transp_1"/>
    <property type="match status" value="1"/>
</dbReference>
<evidence type="ECO:0000256" key="10">
    <source>
        <dbReference type="RuleBase" id="RU363054"/>
    </source>
</evidence>
<gene>
    <name evidence="12" type="primary">pstC</name>
    <name evidence="12" type="ORF">Mcate_00202</name>
</gene>
<dbReference type="Proteomes" id="UP000266089">
    <property type="component" value="Unassembled WGS sequence"/>
</dbReference>
<reference evidence="12 13" key="1">
    <citation type="submission" date="2018-08" db="EMBL/GenBank/DDBJ databases">
        <title>Meiothermus cateniformans JCM 15151 genome sequencing project.</title>
        <authorList>
            <person name="Da Costa M.S."/>
            <person name="Albuquerque L."/>
            <person name="Raposo P."/>
            <person name="Froufe H.J.C."/>
            <person name="Barroso C.S."/>
            <person name="Egas C."/>
        </authorList>
    </citation>
    <scope>NUCLEOTIDE SEQUENCE [LARGE SCALE GENOMIC DNA]</scope>
    <source>
        <strain evidence="12 13">JCM 15151</strain>
    </source>
</reference>
<name>A0A399E5L4_9DEIN</name>
<evidence type="ECO:0000256" key="7">
    <source>
        <dbReference type="ARBA" id="ARBA00022989"/>
    </source>
</evidence>
<feature type="transmembrane region" description="Helical" evidence="9">
    <location>
        <begin position="26"/>
        <end position="50"/>
    </location>
</feature>
<dbReference type="NCBIfam" id="TIGR02138">
    <property type="entry name" value="phosphate_pstC"/>
    <property type="match status" value="1"/>
</dbReference>
<dbReference type="InterPro" id="IPR035906">
    <property type="entry name" value="MetI-like_sf"/>
</dbReference>
<dbReference type="PROSITE" id="PS50928">
    <property type="entry name" value="ABC_TM1"/>
    <property type="match status" value="1"/>
</dbReference>
<sequence>MQQAPVQSSLIKQTPSAIYRLWGDRIFLSVVLLLALSIVALTLGLGYYLYLGGSQAINKEGFWGFLTGTTWDPALKLEFGIWPYVLGTLITSFAALLVSFPIALAAAIFTAEYAPRWLAGFINYLVDLMAAVPSVVYGIWGIFVLAPFLREVIYMPTFLWAAEKAPGLVPFLGNPAGYGMFTGVVILSSMIIPFTAALSRDAIALVPAAQREGAYALGATRWEVMQTVILPYARGGIFAGAMLALGRALGETMAVAMVIGNSNVLPYTLFGPASTMPAVIALELKEAVEDLHYSAIIGVGFYLFLIAFIVNVAASYLLNKLKVGSQRA</sequence>
<protein>
    <recommendedName>
        <fullName evidence="10">Phosphate transport system permease protein</fullName>
    </recommendedName>
</protein>
<keyword evidence="6 9" id="KW-0812">Transmembrane</keyword>
<dbReference type="PANTHER" id="PTHR30425:SF1">
    <property type="entry name" value="PHOSPHATE TRANSPORT SYSTEM PERMEASE PROTEIN PSTC"/>
    <property type="match status" value="1"/>
</dbReference>
<comment type="caution">
    <text evidence="12">The sequence shown here is derived from an EMBL/GenBank/DDBJ whole genome shotgun (WGS) entry which is preliminary data.</text>
</comment>
<evidence type="ECO:0000256" key="8">
    <source>
        <dbReference type="ARBA" id="ARBA00023136"/>
    </source>
</evidence>
<comment type="subcellular location">
    <subcellularLocation>
        <location evidence="1 9">Cell membrane</location>
        <topology evidence="1 9">Multi-pass membrane protein</topology>
    </subcellularLocation>
</comment>
<evidence type="ECO:0000256" key="4">
    <source>
        <dbReference type="ARBA" id="ARBA00022475"/>
    </source>
</evidence>
<dbReference type="InterPro" id="IPR000515">
    <property type="entry name" value="MetI-like"/>
</dbReference>
<dbReference type="InterPro" id="IPR011864">
    <property type="entry name" value="Phosphate_PstC"/>
</dbReference>
<dbReference type="CDD" id="cd06261">
    <property type="entry name" value="TM_PBP2"/>
    <property type="match status" value="1"/>
</dbReference>
<keyword evidence="8 9" id="KW-0472">Membrane</keyword>
<keyword evidence="5 10" id="KW-0592">Phosphate transport</keyword>
<organism evidence="12 13">
    <name type="scientific">Meiothermus taiwanensis</name>
    <dbReference type="NCBI Taxonomy" id="172827"/>
    <lineage>
        <taxon>Bacteria</taxon>
        <taxon>Thermotogati</taxon>
        <taxon>Deinococcota</taxon>
        <taxon>Deinococci</taxon>
        <taxon>Thermales</taxon>
        <taxon>Thermaceae</taxon>
        <taxon>Meiothermus</taxon>
    </lineage>
</organism>
<evidence type="ECO:0000256" key="2">
    <source>
        <dbReference type="ARBA" id="ARBA00007069"/>
    </source>
</evidence>
<dbReference type="Gene3D" id="1.10.3720.10">
    <property type="entry name" value="MetI-like"/>
    <property type="match status" value="1"/>
</dbReference>
<keyword evidence="7 9" id="KW-1133">Transmembrane helix</keyword>
<dbReference type="InterPro" id="IPR051124">
    <property type="entry name" value="Phosphate_Transport_Permease"/>
</dbReference>
<proteinExistence type="inferred from homology"/>
<keyword evidence="3 9" id="KW-0813">Transport</keyword>
<feature type="transmembrane region" description="Helical" evidence="9">
    <location>
        <begin position="81"/>
        <end position="109"/>
    </location>
</feature>
<evidence type="ECO:0000313" key="12">
    <source>
        <dbReference type="EMBL" id="RIH79765.1"/>
    </source>
</evidence>
<dbReference type="OrthoDB" id="9785113at2"/>
<dbReference type="GO" id="GO:0005886">
    <property type="term" value="C:plasma membrane"/>
    <property type="evidence" value="ECO:0007669"/>
    <property type="project" value="UniProtKB-SubCell"/>
</dbReference>
<dbReference type="PANTHER" id="PTHR30425">
    <property type="entry name" value="PHOSPHATE TRANSPORT SYSTEM PERMEASE PROTEIN PST"/>
    <property type="match status" value="1"/>
</dbReference>